<reference evidence="7 8" key="1">
    <citation type="submission" date="2017-03" db="EMBL/GenBank/DDBJ databases">
        <title>Draft genome sequence of Streptomyces scabrisporus NF3, endophyte isolated from Amphipterygium adstringens.</title>
        <authorList>
            <person name="Vazquez M."/>
            <person name="Ceapa C.D."/>
            <person name="Rodriguez Luna D."/>
            <person name="Sanchez Esquivel S."/>
        </authorList>
    </citation>
    <scope>NUCLEOTIDE SEQUENCE [LARGE SCALE GENOMIC DNA]</scope>
    <source>
        <strain evidence="7 8">NF3</strain>
    </source>
</reference>
<dbReference type="SUPFAM" id="SSF53807">
    <property type="entry name" value="Helical backbone' metal receptor"/>
    <property type="match status" value="1"/>
</dbReference>
<dbReference type="PROSITE" id="PS50983">
    <property type="entry name" value="FE_B12_PBP"/>
    <property type="match status" value="1"/>
</dbReference>
<gene>
    <name evidence="7" type="ORF">B4N89_05090</name>
</gene>
<evidence type="ECO:0000313" key="7">
    <source>
        <dbReference type="EMBL" id="OPC80402.1"/>
    </source>
</evidence>
<feature type="chain" id="PRO_5038850644" description="Fe/B12 periplasmic-binding domain-containing protein" evidence="5">
    <location>
        <begin position="23"/>
        <end position="318"/>
    </location>
</feature>
<dbReference type="GO" id="GO:0030288">
    <property type="term" value="C:outer membrane-bounded periplasmic space"/>
    <property type="evidence" value="ECO:0007669"/>
    <property type="project" value="TreeGrafter"/>
</dbReference>
<dbReference type="PANTHER" id="PTHR30532">
    <property type="entry name" value="IRON III DICITRATE-BINDING PERIPLASMIC PROTEIN"/>
    <property type="match status" value="1"/>
</dbReference>
<comment type="caution">
    <text evidence="7">The sequence shown here is derived from an EMBL/GenBank/DDBJ whole genome shotgun (WGS) entry which is preliminary data.</text>
</comment>
<evidence type="ECO:0000313" key="8">
    <source>
        <dbReference type="Proteomes" id="UP000190037"/>
    </source>
</evidence>
<evidence type="ECO:0000256" key="2">
    <source>
        <dbReference type="ARBA" id="ARBA00008814"/>
    </source>
</evidence>
<proteinExistence type="inferred from homology"/>
<feature type="domain" description="Fe/B12 periplasmic-binding" evidence="6">
    <location>
        <begin position="60"/>
        <end position="318"/>
    </location>
</feature>
<protein>
    <recommendedName>
        <fullName evidence="6">Fe/B12 periplasmic-binding domain-containing protein</fullName>
    </recommendedName>
</protein>
<evidence type="ECO:0000256" key="5">
    <source>
        <dbReference type="SAM" id="SignalP"/>
    </source>
</evidence>
<evidence type="ECO:0000259" key="6">
    <source>
        <dbReference type="PROSITE" id="PS50983"/>
    </source>
</evidence>
<dbReference type="Gene3D" id="3.40.50.1980">
    <property type="entry name" value="Nitrogenase molybdenum iron protein domain"/>
    <property type="match status" value="2"/>
</dbReference>
<dbReference type="GO" id="GO:1901678">
    <property type="term" value="P:iron coordination entity transport"/>
    <property type="evidence" value="ECO:0007669"/>
    <property type="project" value="UniProtKB-ARBA"/>
</dbReference>
<organism evidence="7 8">
    <name type="scientific">Embleya scabrispora</name>
    <dbReference type="NCBI Taxonomy" id="159449"/>
    <lineage>
        <taxon>Bacteria</taxon>
        <taxon>Bacillati</taxon>
        <taxon>Actinomycetota</taxon>
        <taxon>Actinomycetes</taxon>
        <taxon>Kitasatosporales</taxon>
        <taxon>Streptomycetaceae</taxon>
        <taxon>Embleya</taxon>
    </lineage>
</organism>
<name>A0A1T3NUR4_9ACTN</name>
<comment type="subcellular location">
    <subcellularLocation>
        <location evidence="1">Cell envelope</location>
    </subcellularLocation>
</comment>
<dbReference type="PROSITE" id="PS51257">
    <property type="entry name" value="PROKAR_LIPOPROTEIN"/>
    <property type="match status" value="1"/>
</dbReference>
<feature type="signal peptide" evidence="5">
    <location>
        <begin position="1"/>
        <end position="22"/>
    </location>
</feature>
<accession>A0A1T3NUR4</accession>
<evidence type="ECO:0000256" key="4">
    <source>
        <dbReference type="ARBA" id="ARBA00022729"/>
    </source>
</evidence>
<dbReference type="EMBL" id="MWQN01000001">
    <property type="protein sequence ID" value="OPC80402.1"/>
    <property type="molecule type" value="Genomic_DNA"/>
</dbReference>
<keyword evidence="3" id="KW-0813">Transport</keyword>
<keyword evidence="8" id="KW-1185">Reference proteome</keyword>
<keyword evidence="4 5" id="KW-0732">Signal</keyword>
<sequence>MRSASLSRVAAALGVVAALVLAGCSSEGADGDKGARSGSADTREVRSAKGVVKVPVAPKRVVTLDMGELDTALTLGVKPVGSVVGSPGAGFPKYHGDKTAGIKEVGAIGAPNLEVIESLKPDLILGNLVRDADRYDALSRIAPVVFSEQAGTQWRQNFLLDADALNKKAEGDRVVAAFGARAKALGSTQGDPGAVKVSVLRFVAGQNRLYGKATFVGGVLSEVGLGRPAAQNVDTFMVEVSAERIEQADGDVIFVATYGPKDKTDHDKVTGGPLWKTLSAVKAGRAHEVDDEYWMVSTGYTAADHVLADLERLLSKRS</sequence>
<evidence type="ECO:0000256" key="3">
    <source>
        <dbReference type="ARBA" id="ARBA00022448"/>
    </source>
</evidence>
<dbReference type="InterPro" id="IPR002491">
    <property type="entry name" value="ABC_transptr_periplasmic_BD"/>
</dbReference>
<dbReference type="Pfam" id="PF01497">
    <property type="entry name" value="Peripla_BP_2"/>
    <property type="match status" value="1"/>
</dbReference>
<dbReference type="RefSeq" id="WP_078974661.1">
    <property type="nucleotide sequence ID" value="NZ_MWQN01000001.1"/>
</dbReference>
<dbReference type="OrthoDB" id="9793175at2"/>
<dbReference type="InterPro" id="IPR051313">
    <property type="entry name" value="Bact_iron-sidero_bind"/>
</dbReference>
<dbReference type="AlphaFoldDB" id="A0A1T3NUR4"/>
<dbReference type="Proteomes" id="UP000190037">
    <property type="component" value="Unassembled WGS sequence"/>
</dbReference>
<dbReference type="PANTHER" id="PTHR30532:SF25">
    <property type="entry name" value="IRON(III) DICITRATE-BINDING PERIPLASMIC PROTEIN"/>
    <property type="match status" value="1"/>
</dbReference>
<comment type="similarity">
    <text evidence="2">Belongs to the bacterial solute-binding protein 8 family.</text>
</comment>
<dbReference type="CDD" id="cd01146">
    <property type="entry name" value="FhuD"/>
    <property type="match status" value="1"/>
</dbReference>
<dbReference type="STRING" id="159449.B4N89_05090"/>
<evidence type="ECO:0000256" key="1">
    <source>
        <dbReference type="ARBA" id="ARBA00004196"/>
    </source>
</evidence>